<dbReference type="NCBIfam" id="TIGR02595">
    <property type="entry name" value="PEP_CTERM"/>
    <property type="match status" value="1"/>
</dbReference>
<proteinExistence type="predicted"/>
<evidence type="ECO:0000313" key="2">
    <source>
        <dbReference type="EMBL" id="QLH51841.1"/>
    </source>
</evidence>
<dbReference type="Pfam" id="PF07589">
    <property type="entry name" value="PEP-CTERM"/>
    <property type="match status" value="1"/>
</dbReference>
<dbReference type="KEGG" id="acog:HWD57_20125"/>
<dbReference type="EMBL" id="CP058708">
    <property type="protein sequence ID" value="QLH51841.1"/>
    <property type="molecule type" value="Genomic_DNA"/>
</dbReference>
<reference evidence="2 3" key="1">
    <citation type="journal article" date="2019" name="Microbiome">
        <title>Annotated bacterial chromosomes from frame-shift-corrected long-read metagenomic data.</title>
        <authorList>
            <person name="Arumugam K."/>
            <person name="Bagci C."/>
            <person name="Bessarab I."/>
            <person name="Beier S."/>
            <person name="Buchfink B."/>
            <person name="Gorska A."/>
            <person name="Qiu G."/>
            <person name="Huson D.H."/>
            <person name="Williams R.B.H."/>
        </authorList>
    </citation>
    <scope>NUCLEOTIDE SEQUENCE [LARGE SCALE GENOMIC DNA]</scope>
    <source>
        <strain evidence="2">SSA1</strain>
    </source>
</reference>
<feature type="domain" description="Ice-binding protein C-terminal" evidence="1">
    <location>
        <begin position="430"/>
        <end position="452"/>
    </location>
</feature>
<dbReference type="Proteomes" id="UP000509684">
    <property type="component" value="Chromosome"/>
</dbReference>
<organism evidence="2 3">
    <name type="scientific">Candidatus Accumulibacter cognatus</name>
    <dbReference type="NCBI Taxonomy" id="2954383"/>
    <lineage>
        <taxon>Bacteria</taxon>
        <taxon>Pseudomonadati</taxon>
        <taxon>Pseudomonadota</taxon>
        <taxon>Betaproteobacteria</taxon>
        <taxon>Candidatus Accumulibacter</taxon>
    </lineage>
</organism>
<dbReference type="InterPro" id="IPR013424">
    <property type="entry name" value="Ice-binding_C"/>
</dbReference>
<evidence type="ECO:0000259" key="1">
    <source>
        <dbReference type="Pfam" id="PF07589"/>
    </source>
</evidence>
<name>A0A7D5SU74_9PROT</name>
<accession>A0A7D5SU74</accession>
<dbReference type="AlphaFoldDB" id="A0A7D5SU74"/>
<gene>
    <name evidence="2" type="ORF">HWD57_20125</name>
</gene>
<evidence type="ECO:0000313" key="3">
    <source>
        <dbReference type="Proteomes" id="UP000509684"/>
    </source>
</evidence>
<sequence length="465" mass="50397">MPDALAGAVTETHSYLQAPDSEKVFDYQLAESIRKALGGKFDDLTVVISACMSGGFATEIGAKLMNQVGKWSVTTSRDQSKVERFAETDSKVYERFEGLKSQTDPDKWIHGWEAVWVKQLLSHPNSTIQQLYDAAKTGDYDQAGAKTSRLQFSAAGNQSKVSLDDKSRSLVWYNYDRAAGAGAYQLYRGLIGAGFSDDRILFAYDNLAGGDLARGDERPSPVDENATKKNLILDGTAGSGKFLVEIAKGLDTAEKGQKKATIYLGSDGNIAKVKQEKVENPQPGEATQGRVFSPLDSATSLELDPTFINAFFLDVAGPGLPDMHRAGLPQFRWITADETYSGRVDVYIEGFLAGSVDMLGRSGGGVYRIDLSDGLLLDLYYRSSLLGDLVADIAFKFDQGSFRIATDWDFELDRADGYGVALVAPPLRSTVPEPGTLALLGLGVVALVAPRRRRQYCAACDDSPA</sequence>
<protein>
    <submittedName>
        <fullName evidence="2">PEP-CTERM sorting domain-containing protein</fullName>
    </submittedName>
</protein>